<evidence type="ECO:0000256" key="6">
    <source>
        <dbReference type="ARBA" id="ARBA00022741"/>
    </source>
</evidence>
<keyword evidence="16" id="KW-1185">Reference proteome</keyword>
<evidence type="ECO:0000259" key="13">
    <source>
        <dbReference type="PROSITE" id="PS50011"/>
    </source>
</evidence>
<dbReference type="FunFam" id="1.10.510.10:FF:001222">
    <property type="entry name" value="Serine/threonine-protein kinase ppk25"/>
    <property type="match status" value="1"/>
</dbReference>
<dbReference type="InterPro" id="IPR008271">
    <property type="entry name" value="Ser/Thr_kinase_AS"/>
</dbReference>
<feature type="domain" description="Protein kinase" evidence="13">
    <location>
        <begin position="15"/>
        <end position="275"/>
    </location>
</feature>
<dbReference type="GO" id="GO:0035556">
    <property type="term" value="P:intracellular signal transduction"/>
    <property type="evidence" value="ECO:0007669"/>
    <property type="project" value="TreeGrafter"/>
</dbReference>
<name>A0AAD1Y5Z9_EUPCR</name>
<dbReference type="GO" id="GO:0005524">
    <property type="term" value="F:ATP binding"/>
    <property type="evidence" value="ECO:0007669"/>
    <property type="project" value="UniProtKB-UniRule"/>
</dbReference>
<dbReference type="Proteomes" id="UP001295684">
    <property type="component" value="Unassembled WGS sequence"/>
</dbReference>
<dbReference type="PROSITE" id="PS50011">
    <property type="entry name" value="PROTEIN_KINASE_DOM"/>
    <property type="match status" value="1"/>
</dbReference>
<comment type="catalytic activity">
    <reaction evidence="9">
        <text>L-threonyl-[protein] + ATP = O-phospho-L-threonyl-[protein] + ADP + H(+)</text>
        <dbReference type="Rhea" id="RHEA:46608"/>
        <dbReference type="Rhea" id="RHEA-COMP:11060"/>
        <dbReference type="Rhea" id="RHEA-COMP:11605"/>
        <dbReference type="ChEBI" id="CHEBI:15378"/>
        <dbReference type="ChEBI" id="CHEBI:30013"/>
        <dbReference type="ChEBI" id="CHEBI:30616"/>
        <dbReference type="ChEBI" id="CHEBI:61977"/>
        <dbReference type="ChEBI" id="CHEBI:456216"/>
        <dbReference type="EC" id="2.7.11.1"/>
    </reaction>
</comment>
<feature type="compositionally biased region" description="Polar residues" evidence="12">
    <location>
        <begin position="396"/>
        <end position="410"/>
    </location>
</feature>
<evidence type="ECO:0000256" key="3">
    <source>
        <dbReference type="ARBA" id="ARBA00022490"/>
    </source>
</evidence>
<reference evidence="15" key="1">
    <citation type="submission" date="2023-07" db="EMBL/GenBank/DDBJ databases">
        <authorList>
            <consortium name="AG Swart"/>
            <person name="Singh M."/>
            <person name="Singh A."/>
            <person name="Seah K."/>
            <person name="Emmerich C."/>
        </authorList>
    </citation>
    <scope>NUCLEOTIDE SEQUENCE</scope>
    <source>
        <strain evidence="15">DP1</strain>
    </source>
</reference>
<dbReference type="EC" id="2.7.11.1" evidence="2"/>
<keyword evidence="6 11" id="KW-0547">Nucleotide-binding</keyword>
<keyword evidence="3" id="KW-0963">Cytoplasm</keyword>
<evidence type="ECO:0000256" key="11">
    <source>
        <dbReference type="PROSITE-ProRule" id="PRU10141"/>
    </source>
</evidence>
<feature type="binding site" evidence="11">
    <location>
        <position position="44"/>
    </location>
    <ligand>
        <name>ATP</name>
        <dbReference type="ChEBI" id="CHEBI:30616"/>
    </ligand>
</feature>
<dbReference type="PROSITE" id="PS50030">
    <property type="entry name" value="UBA"/>
    <property type="match status" value="1"/>
</dbReference>
<dbReference type="CDD" id="cd14003">
    <property type="entry name" value="STKc_AMPK-like"/>
    <property type="match status" value="1"/>
</dbReference>
<evidence type="ECO:0000313" key="15">
    <source>
        <dbReference type="EMBL" id="CAI2383582.1"/>
    </source>
</evidence>
<feature type="domain" description="UBA" evidence="14">
    <location>
        <begin position="294"/>
        <end position="334"/>
    </location>
</feature>
<dbReference type="PANTHER" id="PTHR24346">
    <property type="entry name" value="MAP/MICROTUBULE AFFINITY-REGULATING KINASE"/>
    <property type="match status" value="1"/>
</dbReference>
<dbReference type="FunFam" id="3.30.200.20:FF:000003">
    <property type="entry name" value="Non-specific serine/threonine protein kinase"/>
    <property type="match status" value="1"/>
</dbReference>
<dbReference type="PROSITE" id="PS00108">
    <property type="entry name" value="PROTEIN_KINASE_ST"/>
    <property type="match status" value="1"/>
</dbReference>
<comment type="catalytic activity">
    <reaction evidence="10">
        <text>L-seryl-[protein] + ATP = O-phospho-L-seryl-[protein] + ADP + H(+)</text>
        <dbReference type="Rhea" id="RHEA:17989"/>
        <dbReference type="Rhea" id="RHEA-COMP:9863"/>
        <dbReference type="Rhea" id="RHEA-COMP:11604"/>
        <dbReference type="ChEBI" id="CHEBI:15378"/>
        <dbReference type="ChEBI" id="CHEBI:29999"/>
        <dbReference type="ChEBI" id="CHEBI:30616"/>
        <dbReference type="ChEBI" id="CHEBI:83421"/>
        <dbReference type="ChEBI" id="CHEBI:456216"/>
        <dbReference type="EC" id="2.7.11.1"/>
    </reaction>
</comment>
<evidence type="ECO:0000256" key="7">
    <source>
        <dbReference type="ARBA" id="ARBA00022777"/>
    </source>
</evidence>
<dbReference type="SMART" id="SM00220">
    <property type="entry name" value="S_TKc"/>
    <property type="match status" value="1"/>
</dbReference>
<evidence type="ECO:0000256" key="4">
    <source>
        <dbReference type="ARBA" id="ARBA00022527"/>
    </source>
</evidence>
<evidence type="ECO:0000259" key="14">
    <source>
        <dbReference type="PROSITE" id="PS50030"/>
    </source>
</evidence>
<dbReference type="InterPro" id="IPR015940">
    <property type="entry name" value="UBA"/>
</dbReference>
<dbReference type="PANTHER" id="PTHR24346:SF82">
    <property type="entry name" value="KP78A-RELATED"/>
    <property type="match status" value="1"/>
</dbReference>
<organism evidence="15 16">
    <name type="scientific">Euplotes crassus</name>
    <dbReference type="NCBI Taxonomy" id="5936"/>
    <lineage>
        <taxon>Eukaryota</taxon>
        <taxon>Sar</taxon>
        <taxon>Alveolata</taxon>
        <taxon>Ciliophora</taxon>
        <taxon>Intramacronucleata</taxon>
        <taxon>Spirotrichea</taxon>
        <taxon>Hypotrichia</taxon>
        <taxon>Euplotida</taxon>
        <taxon>Euplotidae</taxon>
        <taxon>Moneuplotes</taxon>
    </lineage>
</organism>
<evidence type="ECO:0000256" key="8">
    <source>
        <dbReference type="ARBA" id="ARBA00022840"/>
    </source>
</evidence>
<dbReference type="Gene3D" id="1.10.510.10">
    <property type="entry name" value="Transferase(Phosphotransferase) domain 1"/>
    <property type="match status" value="1"/>
</dbReference>
<gene>
    <name evidence="15" type="ORF">ECRASSUSDP1_LOCUS25087</name>
</gene>
<dbReference type="InterPro" id="IPR011009">
    <property type="entry name" value="Kinase-like_dom_sf"/>
</dbReference>
<dbReference type="AlphaFoldDB" id="A0AAD1Y5Z9"/>
<evidence type="ECO:0000256" key="5">
    <source>
        <dbReference type="ARBA" id="ARBA00022679"/>
    </source>
</evidence>
<proteinExistence type="predicted"/>
<keyword evidence="5" id="KW-0808">Transferase</keyword>
<dbReference type="InterPro" id="IPR017441">
    <property type="entry name" value="Protein_kinase_ATP_BS"/>
</dbReference>
<keyword evidence="4" id="KW-0723">Serine/threonine-protein kinase</keyword>
<evidence type="ECO:0000256" key="12">
    <source>
        <dbReference type="SAM" id="MobiDB-lite"/>
    </source>
</evidence>
<dbReference type="GO" id="GO:0004674">
    <property type="term" value="F:protein serine/threonine kinase activity"/>
    <property type="evidence" value="ECO:0007669"/>
    <property type="project" value="UniProtKB-KW"/>
</dbReference>
<accession>A0AAD1Y5Z9</accession>
<feature type="region of interest" description="Disordered" evidence="12">
    <location>
        <begin position="392"/>
        <end position="415"/>
    </location>
</feature>
<dbReference type="Pfam" id="PF00069">
    <property type="entry name" value="Pkinase"/>
    <property type="match status" value="1"/>
</dbReference>
<evidence type="ECO:0000313" key="16">
    <source>
        <dbReference type="Proteomes" id="UP001295684"/>
    </source>
</evidence>
<dbReference type="EMBL" id="CAMPGE010025866">
    <property type="protein sequence ID" value="CAI2383582.1"/>
    <property type="molecule type" value="Genomic_DNA"/>
</dbReference>
<dbReference type="GO" id="GO:0005737">
    <property type="term" value="C:cytoplasm"/>
    <property type="evidence" value="ECO:0007669"/>
    <property type="project" value="UniProtKB-SubCell"/>
</dbReference>
<comment type="subcellular location">
    <subcellularLocation>
        <location evidence="1">Cytoplasm</location>
    </subcellularLocation>
</comment>
<comment type="caution">
    <text evidence="15">The sequence shown here is derived from an EMBL/GenBank/DDBJ whole genome shotgun (WGS) entry which is preliminary data.</text>
</comment>
<dbReference type="InterPro" id="IPR000719">
    <property type="entry name" value="Prot_kinase_dom"/>
</dbReference>
<dbReference type="PROSITE" id="PS00107">
    <property type="entry name" value="PROTEIN_KINASE_ATP"/>
    <property type="match status" value="1"/>
</dbReference>
<evidence type="ECO:0000256" key="9">
    <source>
        <dbReference type="ARBA" id="ARBA00047899"/>
    </source>
</evidence>
<keyword evidence="8 11" id="KW-0067">ATP-binding</keyword>
<keyword evidence="7" id="KW-0418">Kinase</keyword>
<dbReference type="SUPFAM" id="SSF56112">
    <property type="entry name" value="Protein kinase-like (PK-like)"/>
    <property type="match status" value="1"/>
</dbReference>
<evidence type="ECO:0000256" key="10">
    <source>
        <dbReference type="ARBA" id="ARBA00048679"/>
    </source>
</evidence>
<evidence type="ECO:0000256" key="2">
    <source>
        <dbReference type="ARBA" id="ARBA00012513"/>
    </source>
</evidence>
<evidence type="ECO:0000256" key="1">
    <source>
        <dbReference type="ARBA" id="ARBA00004496"/>
    </source>
</evidence>
<dbReference type="CDD" id="cd14335">
    <property type="entry name" value="UBA_SnRK1_plant"/>
    <property type="match status" value="1"/>
</dbReference>
<protein>
    <recommendedName>
        <fullName evidence="2">non-specific serine/threonine protein kinase</fullName>
        <ecNumber evidence="2">2.7.11.1</ecNumber>
    </recommendedName>
</protein>
<sequence>MSTQNGDRKSNATQYLLGKTLGEGTFGKVKLGTHVLTGEKVAIKILEKSRIFNVKDSKGSIERVTREIHFLKLMRHPNIVQLYEIIETPKQLYLIMEMADNGELFKFIVKNKRLNEKIACKFFQQIISGIEYLSKVRVVHRDLKPENLLLDFDHSIKIVDFGLSNTWKHGERLKTACGSPCYAAPEMIAGKLYHGTDVDLWSSGIVLYAMVCGYLPFEDPNTSNLYKKILSANDKIDTIIPNFLSKNCKDLLMKILNTNPRKRYDLSLIKEHPWFNLLKPNPSSGILMGKAEAPIDEDIVECLEEYNFEKDELLEALKANKHTLATTSYYLLLKKMERCRKNSSKSVRMKTKEGNRVLNNSVQYSTHLEDLSPPSKPQGPIINIFSLYDKDKPKSTKNSVNRSINPSLKNSPRLRKGFNFDHTIGANKPSLAIKKRIKIGSVRQNNFINIRKGTSHQRRTATNSPTYHNVTFSPSFNTTMRYKTRWIGEKMNFQAKEPVKSIYTPNNVFNKARLKPRMNFSLDQKISIRGRLKNNLVNNNNFVIPNSIKSKPPTQCLPTAKISQQINTKFSNYVKKFEYYRRKFK</sequence>